<keyword evidence="10" id="KW-1185">Reference proteome</keyword>
<keyword evidence="4" id="KW-0186">Copper</keyword>
<evidence type="ECO:0000259" key="8">
    <source>
        <dbReference type="Pfam" id="PF04234"/>
    </source>
</evidence>
<dbReference type="Gene3D" id="2.60.40.1220">
    <property type="match status" value="1"/>
</dbReference>
<dbReference type="InterPro" id="IPR007348">
    <property type="entry name" value="CopC_dom"/>
</dbReference>
<evidence type="ECO:0000313" key="9">
    <source>
        <dbReference type="EMBL" id="TQL82547.1"/>
    </source>
</evidence>
<dbReference type="PANTHER" id="PTHR34820:SF4">
    <property type="entry name" value="INNER MEMBRANE PROTEIN YEBZ"/>
    <property type="match status" value="1"/>
</dbReference>
<evidence type="ECO:0000256" key="5">
    <source>
        <dbReference type="SAM" id="MobiDB-lite"/>
    </source>
</evidence>
<dbReference type="EMBL" id="VFOX01000002">
    <property type="protein sequence ID" value="TQL82547.1"/>
    <property type="molecule type" value="Genomic_DNA"/>
</dbReference>
<dbReference type="InterPro" id="IPR014755">
    <property type="entry name" value="Cu-Rt/internalin_Ig-like"/>
</dbReference>
<comment type="subcellular location">
    <subcellularLocation>
        <location evidence="1">Cell envelope</location>
    </subcellularLocation>
</comment>
<dbReference type="GO" id="GO:0005507">
    <property type="term" value="F:copper ion binding"/>
    <property type="evidence" value="ECO:0007669"/>
    <property type="project" value="InterPro"/>
</dbReference>
<dbReference type="GO" id="GO:0042597">
    <property type="term" value="C:periplasmic space"/>
    <property type="evidence" value="ECO:0007669"/>
    <property type="project" value="InterPro"/>
</dbReference>
<dbReference type="RefSeq" id="WP_141874457.1">
    <property type="nucleotide sequence ID" value="NZ_VFOX01000002.1"/>
</dbReference>
<name>A0A543BCJ1_9MICO</name>
<comment type="caution">
    <text evidence="9">The sequence shown here is derived from an EMBL/GenBank/DDBJ whole genome shotgun (WGS) entry which is preliminary data.</text>
</comment>
<dbReference type="PANTHER" id="PTHR34820">
    <property type="entry name" value="INNER MEMBRANE PROTEIN YEBZ"/>
    <property type="match status" value="1"/>
</dbReference>
<reference evidence="9 10" key="1">
    <citation type="submission" date="2019-06" db="EMBL/GenBank/DDBJ databases">
        <title>Sequencing the genomes of 1000 actinobacteria strains.</title>
        <authorList>
            <person name="Klenk H.-P."/>
        </authorList>
    </citation>
    <scope>NUCLEOTIDE SEQUENCE [LARGE SCALE GENOMIC DNA]</scope>
    <source>
        <strain evidence="9 10">DSM 20169</strain>
    </source>
</reference>
<dbReference type="OrthoDB" id="5242236at2"/>
<keyword evidence="6" id="KW-1133">Transmembrane helix</keyword>
<gene>
    <name evidence="9" type="ORF">FB560_4041</name>
</gene>
<evidence type="ECO:0000256" key="6">
    <source>
        <dbReference type="SAM" id="Phobius"/>
    </source>
</evidence>
<dbReference type="InterPro" id="IPR032694">
    <property type="entry name" value="CopC/D"/>
</dbReference>
<feature type="transmembrane region" description="Helical" evidence="6">
    <location>
        <begin position="163"/>
        <end position="180"/>
    </location>
</feature>
<keyword evidence="3 7" id="KW-0732">Signal</keyword>
<evidence type="ECO:0000256" key="2">
    <source>
        <dbReference type="ARBA" id="ARBA00022723"/>
    </source>
</evidence>
<keyword evidence="6" id="KW-0812">Transmembrane</keyword>
<dbReference type="GO" id="GO:0046688">
    <property type="term" value="P:response to copper ion"/>
    <property type="evidence" value="ECO:0007669"/>
    <property type="project" value="InterPro"/>
</dbReference>
<dbReference type="Pfam" id="PF04234">
    <property type="entry name" value="CopC"/>
    <property type="match status" value="1"/>
</dbReference>
<feature type="signal peptide" evidence="7">
    <location>
        <begin position="1"/>
        <end position="27"/>
    </location>
</feature>
<feature type="domain" description="CopC" evidence="8">
    <location>
        <begin position="28"/>
        <end position="126"/>
    </location>
</feature>
<dbReference type="GO" id="GO:0006825">
    <property type="term" value="P:copper ion transport"/>
    <property type="evidence" value="ECO:0007669"/>
    <property type="project" value="InterPro"/>
</dbReference>
<dbReference type="SUPFAM" id="SSF81296">
    <property type="entry name" value="E set domains"/>
    <property type="match status" value="1"/>
</dbReference>
<dbReference type="Proteomes" id="UP000317209">
    <property type="component" value="Unassembled WGS sequence"/>
</dbReference>
<evidence type="ECO:0000256" key="1">
    <source>
        <dbReference type="ARBA" id="ARBA00004196"/>
    </source>
</evidence>
<proteinExistence type="predicted"/>
<evidence type="ECO:0000256" key="3">
    <source>
        <dbReference type="ARBA" id="ARBA00022729"/>
    </source>
</evidence>
<evidence type="ECO:0000313" key="10">
    <source>
        <dbReference type="Proteomes" id="UP000317209"/>
    </source>
</evidence>
<dbReference type="GO" id="GO:0030313">
    <property type="term" value="C:cell envelope"/>
    <property type="evidence" value="ECO:0007669"/>
    <property type="project" value="UniProtKB-SubCell"/>
</dbReference>
<feature type="region of interest" description="Disordered" evidence="5">
    <location>
        <begin position="133"/>
        <end position="161"/>
    </location>
</feature>
<dbReference type="InterPro" id="IPR014756">
    <property type="entry name" value="Ig_E-set"/>
</dbReference>
<accession>A0A543BCJ1</accession>
<keyword evidence="6" id="KW-0472">Membrane</keyword>
<protein>
    <recommendedName>
        <fullName evidence="8">CopC domain-containing protein</fullName>
    </recommendedName>
</protein>
<dbReference type="GO" id="GO:0005886">
    <property type="term" value="C:plasma membrane"/>
    <property type="evidence" value="ECO:0007669"/>
    <property type="project" value="TreeGrafter"/>
</dbReference>
<keyword evidence="2" id="KW-0479">Metal-binding</keyword>
<evidence type="ECO:0000256" key="7">
    <source>
        <dbReference type="SAM" id="SignalP"/>
    </source>
</evidence>
<feature type="chain" id="PRO_5021756928" description="CopC domain-containing protein" evidence="7">
    <location>
        <begin position="28"/>
        <end position="204"/>
    </location>
</feature>
<evidence type="ECO:0000256" key="4">
    <source>
        <dbReference type="ARBA" id="ARBA00023008"/>
    </source>
</evidence>
<organism evidence="9 10">
    <name type="scientific">Microbacterium saperdae</name>
    <dbReference type="NCBI Taxonomy" id="69368"/>
    <lineage>
        <taxon>Bacteria</taxon>
        <taxon>Bacillati</taxon>
        <taxon>Actinomycetota</taxon>
        <taxon>Actinomycetes</taxon>
        <taxon>Micrococcales</taxon>
        <taxon>Microbacteriaceae</taxon>
        <taxon>Microbacterium</taxon>
    </lineage>
</organism>
<dbReference type="AlphaFoldDB" id="A0A543BCJ1"/>
<sequence>MSPVRRWTVGVTVAAVAVLATALPASAHDALVHSTPQVDERLAAAPESIVLTFSGELLTLGDSTTGAVVIVIDEDGRDWAGDDVAVTGNTVTVDVDPGMPAAGYQVRWQVVSEDGHPISGIVPFTIGDAEPMAMQGAGGGETAADAEDPGDQTTQEPGGVPRALLIGGGGAVIAVAAFALHRFLRRPRTATEVPESDGTPERKL</sequence>